<dbReference type="GO" id="GO:0022857">
    <property type="term" value="F:transmembrane transporter activity"/>
    <property type="evidence" value="ECO:0007669"/>
    <property type="project" value="InterPro"/>
</dbReference>
<evidence type="ECO:0000313" key="10">
    <source>
        <dbReference type="Proteomes" id="UP000030651"/>
    </source>
</evidence>
<dbReference type="InParanoid" id="W3WKR3"/>
<evidence type="ECO:0000256" key="5">
    <source>
        <dbReference type="ARBA" id="ARBA00022989"/>
    </source>
</evidence>
<feature type="transmembrane region" description="Helical" evidence="8">
    <location>
        <begin position="297"/>
        <end position="317"/>
    </location>
</feature>
<dbReference type="FunCoup" id="W3WKR3">
    <property type="interactions" value="14"/>
</dbReference>
<dbReference type="FunFam" id="1.20.1250.20:FF:000286">
    <property type="entry name" value="MFS efflux transporter"/>
    <property type="match status" value="1"/>
</dbReference>
<dbReference type="GeneID" id="19279357"/>
<dbReference type="Pfam" id="PF07690">
    <property type="entry name" value="MFS_1"/>
    <property type="match status" value="1"/>
</dbReference>
<evidence type="ECO:0000256" key="4">
    <source>
        <dbReference type="ARBA" id="ARBA00022692"/>
    </source>
</evidence>
<dbReference type="InterPro" id="IPR011701">
    <property type="entry name" value="MFS"/>
</dbReference>
<comment type="similarity">
    <text evidence="2">Belongs to the major facilitator superfamily.</text>
</comment>
<keyword evidence="4 8" id="KW-0812">Transmembrane</keyword>
<accession>W3WKR3</accession>
<feature type="transmembrane region" description="Helical" evidence="8">
    <location>
        <begin position="265"/>
        <end position="291"/>
    </location>
</feature>
<feature type="transmembrane region" description="Helical" evidence="8">
    <location>
        <begin position="205"/>
        <end position="229"/>
    </location>
</feature>
<dbReference type="OrthoDB" id="413079at2759"/>
<keyword evidence="10" id="KW-1185">Reference proteome</keyword>
<evidence type="ECO:0000256" key="2">
    <source>
        <dbReference type="ARBA" id="ARBA00008335"/>
    </source>
</evidence>
<dbReference type="Gene3D" id="1.20.1250.20">
    <property type="entry name" value="MFS general substrate transporter like domains"/>
    <property type="match status" value="2"/>
</dbReference>
<dbReference type="HOGENOM" id="CLU_021993_0_0_1"/>
<dbReference type="AlphaFoldDB" id="W3WKR3"/>
<evidence type="ECO:0008006" key="11">
    <source>
        <dbReference type="Google" id="ProtNLM"/>
    </source>
</evidence>
<reference evidence="10" key="1">
    <citation type="journal article" date="2015" name="BMC Genomics">
        <title>Genomic and transcriptomic analysis of the endophytic fungus Pestalotiopsis fici reveals its lifestyle and high potential for synthesis of natural products.</title>
        <authorList>
            <person name="Wang X."/>
            <person name="Zhang X."/>
            <person name="Liu L."/>
            <person name="Xiang M."/>
            <person name="Wang W."/>
            <person name="Sun X."/>
            <person name="Che Y."/>
            <person name="Guo L."/>
            <person name="Liu G."/>
            <person name="Guo L."/>
            <person name="Wang C."/>
            <person name="Yin W.B."/>
            <person name="Stadler M."/>
            <person name="Zhang X."/>
            <person name="Liu X."/>
        </authorList>
    </citation>
    <scope>NUCLEOTIDE SEQUENCE [LARGE SCALE GENOMIC DNA]</scope>
    <source>
        <strain evidence="10">W106-1 / CGMCC3.15140</strain>
    </source>
</reference>
<evidence type="ECO:0000256" key="7">
    <source>
        <dbReference type="SAM" id="MobiDB-lite"/>
    </source>
</evidence>
<dbReference type="GO" id="GO:0016020">
    <property type="term" value="C:membrane"/>
    <property type="evidence" value="ECO:0007669"/>
    <property type="project" value="TreeGrafter"/>
</dbReference>
<dbReference type="EMBL" id="KI912120">
    <property type="protein sequence ID" value="ETS74478.1"/>
    <property type="molecule type" value="Genomic_DNA"/>
</dbReference>
<feature type="transmembrane region" description="Helical" evidence="8">
    <location>
        <begin position="410"/>
        <end position="429"/>
    </location>
</feature>
<dbReference type="PANTHER" id="PTHR23514">
    <property type="entry name" value="BYPASS OF STOP CODON PROTEIN 6"/>
    <property type="match status" value="1"/>
</dbReference>
<evidence type="ECO:0000256" key="6">
    <source>
        <dbReference type="ARBA" id="ARBA00023136"/>
    </source>
</evidence>
<comment type="subcellular location">
    <subcellularLocation>
        <location evidence="1">Endomembrane system</location>
        <topology evidence="1">Multi-pass membrane protein</topology>
    </subcellularLocation>
</comment>
<feature type="transmembrane region" description="Helical" evidence="8">
    <location>
        <begin position="380"/>
        <end position="404"/>
    </location>
</feature>
<evidence type="ECO:0000256" key="3">
    <source>
        <dbReference type="ARBA" id="ARBA00022448"/>
    </source>
</evidence>
<dbReference type="Proteomes" id="UP000030651">
    <property type="component" value="Unassembled WGS sequence"/>
</dbReference>
<organism evidence="9 10">
    <name type="scientific">Pestalotiopsis fici (strain W106-1 / CGMCC3.15140)</name>
    <dbReference type="NCBI Taxonomy" id="1229662"/>
    <lineage>
        <taxon>Eukaryota</taxon>
        <taxon>Fungi</taxon>
        <taxon>Dikarya</taxon>
        <taxon>Ascomycota</taxon>
        <taxon>Pezizomycotina</taxon>
        <taxon>Sordariomycetes</taxon>
        <taxon>Xylariomycetidae</taxon>
        <taxon>Amphisphaeriales</taxon>
        <taxon>Sporocadaceae</taxon>
        <taxon>Pestalotiopsis</taxon>
    </lineage>
</organism>
<dbReference type="GO" id="GO:0012505">
    <property type="term" value="C:endomembrane system"/>
    <property type="evidence" value="ECO:0007669"/>
    <property type="project" value="UniProtKB-SubCell"/>
</dbReference>
<dbReference type="KEGG" id="pfy:PFICI_14344"/>
<evidence type="ECO:0000256" key="1">
    <source>
        <dbReference type="ARBA" id="ARBA00004127"/>
    </source>
</evidence>
<dbReference type="eggNOG" id="ENOG502QQA7">
    <property type="taxonomic scope" value="Eukaryota"/>
</dbReference>
<feature type="transmembrane region" description="Helical" evidence="8">
    <location>
        <begin position="117"/>
        <end position="135"/>
    </location>
</feature>
<sequence length="437" mass="46305">MAGIIPSNAPELERGTHLGVSPSETIELDPSSSIQPSDGKETWKHPRSNVLKTIACFWSFAIAGLNDGAYGALLQYIEAYYGLTYTVVSIIFLVPFIGYTVAAGLNQKIHTSFGQRGVAIGCSSCHLIAFVIMALHPPYPVLVIAFLFAGLGNGIAEGGWNSYIGRLERANELLGLLHGAYAFGAVISPLVATAIVTQAGASWYVFYYILIGLTVLECIIVISGFWGVTAAQYKKSMTRANDSAASEDSRLLDALIKRPLARITWLCSAFLLGYVGIEVALGGWIIVFMVQVRQGEAFASGMVGTGFWLGIAVGRVVLGFVTPKIGERLAISASFPSTWSITLVLTGMSVSLQGFFLGPLFPAAIVVLSKLLPPHLHVGVIGFAAAIGGSGGAVLPFAIGAIAQAKGVQVLQPVILALACVITILWFCLPRTNKKIE</sequence>
<proteinExistence type="inferred from homology"/>
<dbReference type="RefSeq" id="XP_007841116.1">
    <property type="nucleotide sequence ID" value="XM_007842925.1"/>
</dbReference>
<dbReference type="InterPro" id="IPR036259">
    <property type="entry name" value="MFS_trans_sf"/>
</dbReference>
<dbReference type="FunFam" id="1.20.1250.20:FF:000308">
    <property type="entry name" value="MFS efflux transporter"/>
    <property type="match status" value="1"/>
</dbReference>
<keyword evidence="6 8" id="KW-0472">Membrane</keyword>
<dbReference type="InterPro" id="IPR051788">
    <property type="entry name" value="MFS_Transporter"/>
</dbReference>
<evidence type="ECO:0000313" key="9">
    <source>
        <dbReference type="EMBL" id="ETS74478.1"/>
    </source>
</evidence>
<feature type="region of interest" description="Disordered" evidence="7">
    <location>
        <begin position="22"/>
        <end position="43"/>
    </location>
</feature>
<evidence type="ECO:0000256" key="8">
    <source>
        <dbReference type="SAM" id="Phobius"/>
    </source>
</evidence>
<dbReference type="PANTHER" id="PTHR23514:SF3">
    <property type="entry name" value="BYPASS OF STOP CODON PROTEIN 6"/>
    <property type="match status" value="1"/>
</dbReference>
<protein>
    <recommendedName>
        <fullName evidence="11">Major facilitator superfamily (MFS) profile domain-containing protein</fullName>
    </recommendedName>
</protein>
<name>W3WKR3_PESFW</name>
<dbReference type="SUPFAM" id="SSF103473">
    <property type="entry name" value="MFS general substrate transporter"/>
    <property type="match status" value="1"/>
</dbReference>
<dbReference type="OMA" id="NNKLHMA"/>
<feature type="transmembrane region" description="Helical" evidence="8">
    <location>
        <begin position="141"/>
        <end position="161"/>
    </location>
</feature>
<keyword evidence="3" id="KW-0813">Transport</keyword>
<feature type="transmembrane region" description="Helical" evidence="8">
    <location>
        <begin position="83"/>
        <end position="105"/>
    </location>
</feature>
<gene>
    <name evidence="9" type="ORF">PFICI_14344</name>
</gene>
<feature type="transmembrane region" description="Helical" evidence="8">
    <location>
        <begin position="54"/>
        <end position="77"/>
    </location>
</feature>
<feature type="transmembrane region" description="Helical" evidence="8">
    <location>
        <begin position="173"/>
        <end position="199"/>
    </location>
</feature>
<keyword evidence="5 8" id="KW-1133">Transmembrane helix</keyword>